<evidence type="ECO:0000256" key="1">
    <source>
        <dbReference type="ARBA" id="ARBA00001946"/>
    </source>
</evidence>
<evidence type="ECO:0000313" key="5">
    <source>
        <dbReference type="EMBL" id="MBI4132349.1"/>
    </source>
</evidence>
<keyword evidence="3" id="KW-0460">Magnesium</keyword>
<evidence type="ECO:0000313" key="6">
    <source>
        <dbReference type="Proteomes" id="UP000704960"/>
    </source>
</evidence>
<name>A0A932YWT5_9BACT</name>
<dbReference type="GO" id="GO:0016787">
    <property type="term" value="F:hydrolase activity"/>
    <property type="evidence" value="ECO:0007669"/>
    <property type="project" value="UniProtKB-KW"/>
</dbReference>
<evidence type="ECO:0000256" key="3">
    <source>
        <dbReference type="ARBA" id="ARBA00022842"/>
    </source>
</evidence>
<dbReference type="Proteomes" id="UP000704960">
    <property type="component" value="Unassembled WGS sequence"/>
</dbReference>
<comment type="caution">
    <text evidence="5">The sequence shown here is derived from an EMBL/GenBank/DDBJ whole genome shotgun (WGS) entry which is preliminary data.</text>
</comment>
<evidence type="ECO:0000256" key="2">
    <source>
        <dbReference type="ARBA" id="ARBA00022801"/>
    </source>
</evidence>
<dbReference type="EMBL" id="JACQMJ010000008">
    <property type="protein sequence ID" value="MBI4132349.1"/>
    <property type="molecule type" value="Genomic_DNA"/>
</dbReference>
<dbReference type="InterPro" id="IPR000086">
    <property type="entry name" value="NUDIX_hydrolase_dom"/>
</dbReference>
<reference evidence="5" key="1">
    <citation type="submission" date="2020-07" db="EMBL/GenBank/DDBJ databases">
        <title>Huge and variable diversity of episymbiotic CPR bacteria and DPANN archaea in groundwater ecosystems.</title>
        <authorList>
            <person name="He C.Y."/>
            <person name="Keren R."/>
            <person name="Whittaker M."/>
            <person name="Farag I.F."/>
            <person name="Doudna J."/>
            <person name="Cate J.H.D."/>
            <person name="Banfield J.F."/>
        </authorList>
    </citation>
    <scope>NUCLEOTIDE SEQUENCE</scope>
    <source>
        <strain evidence="5">NC_groundwater_1226_Ag_S-0.1um_59_124</strain>
    </source>
</reference>
<dbReference type="SUPFAM" id="SSF55811">
    <property type="entry name" value="Nudix"/>
    <property type="match status" value="1"/>
</dbReference>
<accession>A0A932YWT5</accession>
<dbReference type="PANTHER" id="PTHR43046:SF12">
    <property type="entry name" value="GDP-MANNOSE MANNOSYL HYDROLASE"/>
    <property type="match status" value="1"/>
</dbReference>
<organism evidence="5 6">
    <name type="scientific">Candidatus Sungiibacteriota bacterium</name>
    <dbReference type="NCBI Taxonomy" id="2750080"/>
    <lineage>
        <taxon>Bacteria</taxon>
        <taxon>Candidatus Sungiibacteriota</taxon>
    </lineage>
</organism>
<evidence type="ECO:0000259" key="4">
    <source>
        <dbReference type="PROSITE" id="PS51462"/>
    </source>
</evidence>
<comment type="cofactor">
    <cofactor evidence="1">
        <name>Mg(2+)</name>
        <dbReference type="ChEBI" id="CHEBI:18420"/>
    </cofactor>
</comment>
<dbReference type="PROSITE" id="PS51462">
    <property type="entry name" value="NUDIX"/>
    <property type="match status" value="1"/>
</dbReference>
<sequence length="152" mass="17043">MSAGRLQKLSSASYRRIYSAVPRLCADVVIRASGGVLLTRRSIPPWRGWWHLPGGRVHKFETLSRAAERICREELGVKVRVSKVLGAVEYLRDRTAPGFVTHSVSVVLAARLIGGMPRGSWQAREISFFRSLPRKVIPGVGRFLRSHSLIKR</sequence>
<dbReference type="Gene3D" id="3.90.79.10">
    <property type="entry name" value="Nucleoside Triphosphate Pyrophosphohydrolase"/>
    <property type="match status" value="1"/>
</dbReference>
<dbReference type="PANTHER" id="PTHR43046">
    <property type="entry name" value="GDP-MANNOSE MANNOSYL HYDROLASE"/>
    <property type="match status" value="1"/>
</dbReference>
<dbReference type="AlphaFoldDB" id="A0A932YWT5"/>
<proteinExistence type="predicted"/>
<protein>
    <submittedName>
        <fullName evidence="5">NUDIX domain-containing protein</fullName>
    </submittedName>
</protein>
<dbReference type="Pfam" id="PF00293">
    <property type="entry name" value="NUDIX"/>
    <property type="match status" value="1"/>
</dbReference>
<gene>
    <name evidence="5" type="ORF">HY474_01820</name>
</gene>
<feature type="domain" description="Nudix hydrolase" evidence="4">
    <location>
        <begin position="21"/>
        <end position="152"/>
    </location>
</feature>
<keyword evidence="2" id="KW-0378">Hydrolase</keyword>
<dbReference type="InterPro" id="IPR015797">
    <property type="entry name" value="NUDIX_hydrolase-like_dom_sf"/>
</dbReference>